<dbReference type="InterPro" id="IPR001387">
    <property type="entry name" value="Cro/C1-type_HTH"/>
</dbReference>
<feature type="region of interest" description="Disordered" evidence="1">
    <location>
        <begin position="1"/>
        <end position="23"/>
    </location>
</feature>
<evidence type="ECO:0000259" key="2">
    <source>
        <dbReference type="PROSITE" id="PS50943"/>
    </source>
</evidence>
<dbReference type="Pfam" id="PF01381">
    <property type="entry name" value="HTH_3"/>
    <property type="match status" value="1"/>
</dbReference>
<organism evidence="3 4">
    <name type="scientific">Kaistia soli DSM 19436</name>
    <dbReference type="NCBI Taxonomy" id="1122133"/>
    <lineage>
        <taxon>Bacteria</taxon>
        <taxon>Pseudomonadati</taxon>
        <taxon>Pseudomonadota</taxon>
        <taxon>Alphaproteobacteria</taxon>
        <taxon>Hyphomicrobiales</taxon>
        <taxon>Kaistiaceae</taxon>
        <taxon>Kaistia</taxon>
    </lineage>
</organism>
<evidence type="ECO:0000256" key="1">
    <source>
        <dbReference type="SAM" id="MobiDB-lite"/>
    </source>
</evidence>
<dbReference type="PROSITE" id="PS50943">
    <property type="entry name" value="HTH_CROC1"/>
    <property type="match status" value="1"/>
</dbReference>
<dbReference type="SUPFAM" id="SSF47413">
    <property type="entry name" value="lambda repressor-like DNA-binding domains"/>
    <property type="match status" value="1"/>
</dbReference>
<dbReference type="CDD" id="cd00093">
    <property type="entry name" value="HTH_XRE"/>
    <property type="match status" value="1"/>
</dbReference>
<dbReference type="Proteomes" id="UP000184485">
    <property type="component" value="Unassembled WGS sequence"/>
</dbReference>
<dbReference type="GO" id="GO:0003677">
    <property type="term" value="F:DNA binding"/>
    <property type="evidence" value="ECO:0007669"/>
    <property type="project" value="InterPro"/>
</dbReference>
<dbReference type="EMBL" id="FQUP01000004">
    <property type="protein sequence ID" value="SHG29297.1"/>
    <property type="molecule type" value="Genomic_DNA"/>
</dbReference>
<evidence type="ECO:0000313" key="4">
    <source>
        <dbReference type="Proteomes" id="UP000184485"/>
    </source>
</evidence>
<protein>
    <submittedName>
        <fullName evidence="3">Helix-turn-helix domain-containing protein</fullName>
    </submittedName>
</protein>
<sequence length="92" mass="10030">MSIQGQTVRDMGNLGPRDIGALPPHVEAKVSGGEAPVKVLREWRGLSQIELADRSGVAITQIARAERRYETSPAVLRCLARALRVRDDLLLG</sequence>
<accession>A0A1M5ILY4</accession>
<name>A0A1M5ILY4_9HYPH</name>
<evidence type="ECO:0000313" key="3">
    <source>
        <dbReference type="EMBL" id="SHG29297.1"/>
    </source>
</evidence>
<reference evidence="3 4" key="1">
    <citation type="submission" date="2016-11" db="EMBL/GenBank/DDBJ databases">
        <authorList>
            <person name="Jaros S."/>
            <person name="Januszkiewicz K."/>
            <person name="Wedrychowicz H."/>
        </authorList>
    </citation>
    <scope>NUCLEOTIDE SEQUENCE [LARGE SCALE GENOMIC DNA]</scope>
    <source>
        <strain evidence="3 4">DSM 19436</strain>
    </source>
</reference>
<dbReference type="SMART" id="SM00530">
    <property type="entry name" value="HTH_XRE"/>
    <property type="match status" value="1"/>
</dbReference>
<dbReference type="RefSeq" id="WP_073056212.1">
    <property type="nucleotide sequence ID" value="NZ_FQUP01000004.1"/>
</dbReference>
<dbReference type="Gene3D" id="1.10.260.40">
    <property type="entry name" value="lambda repressor-like DNA-binding domains"/>
    <property type="match status" value="1"/>
</dbReference>
<proteinExistence type="predicted"/>
<gene>
    <name evidence="3" type="ORF">SAMN02745157_3935</name>
</gene>
<feature type="domain" description="HTH cro/C1-type" evidence="2">
    <location>
        <begin position="37"/>
        <end position="90"/>
    </location>
</feature>
<dbReference type="InterPro" id="IPR010982">
    <property type="entry name" value="Lambda_DNA-bd_dom_sf"/>
</dbReference>
<dbReference type="AlphaFoldDB" id="A0A1M5ILY4"/>
<keyword evidence="4" id="KW-1185">Reference proteome</keyword>